<sequence length="198" mass="22134">MACCIVCYRSDPPHRAVFEASFFPCRHKAFACPACWDQYILVCLETPSKPIKCIQPGCKHLLTEEEVIKRAKADTCSKYLEIKSREQNADQDEDVDVKEATLGPKPVKVCPSMGCMEVMQKDSLSEHTTCPECFHEFCWLCLAAIKASEAALEASCKHEGFCPLRKGGPIAMEKDERLFGLEAEAIAGDEMTEGWEFV</sequence>
<dbReference type="PROSITE" id="PS51873">
    <property type="entry name" value="TRIAD"/>
    <property type="match status" value="1"/>
</dbReference>
<keyword evidence="4" id="KW-0863">Zinc-finger</keyword>
<protein>
    <recommendedName>
        <fullName evidence="7">RING-type domain-containing protein</fullName>
    </recommendedName>
</protein>
<evidence type="ECO:0000256" key="4">
    <source>
        <dbReference type="ARBA" id="ARBA00022771"/>
    </source>
</evidence>
<keyword evidence="3" id="KW-0677">Repeat</keyword>
<dbReference type="GO" id="GO:0016740">
    <property type="term" value="F:transferase activity"/>
    <property type="evidence" value="ECO:0007669"/>
    <property type="project" value="UniProtKB-KW"/>
</dbReference>
<evidence type="ECO:0000256" key="5">
    <source>
        <dbReference type="ARBA" id="ARBA00022786"/>
    </source>
</evidence>
<evidence type="ECO:0000256" key="6">
    <source>
        <dbReference type="ARBA" id="ARBA00022833"/>
    </source>
</evidence>
<keyword evidence="6" id="KW-0862">Zinc</keyword>
<dbReference type="EMBL" id="ML992663">
    <property type="protein sequence ID" value="KAF2216927.1"/>
    <property type="molecule type" value="Genomic_DNA"/>
</dbReference>
<dbReference type="InterPro" id="IPR017907">
    <property type="entry name" value="Znf_RING_CS"/>
</dbReference>
<dbReference type="GO" id="GO:0008270">
    <property type="term" value="F:zinc ion binding"/>
    <property type="evidence" value="ECO:0007669"/>
    <property type="project" value="UniProtKB-KW"/>
</dbReference>
<organism evidence="8 9">
    <name type="scientific">Cercospora zeae-maydis SCOH1-5</name>
    <dbReference type="NCBI Taxonomy" id="717836"/>
    <lineage>
        <taxon>Eukaryota</taxon>
        <taxon>Fungi</taxon>
        <taxon>Dikarya</taxon>
        <taxon>Ascomycota</taxon>
        <taxon>Pezizomycotina</taxon>
        <taxon>Dothideomycetes</taxon>
        <taxon>Dothideomycetidae</taxon>
        <taxon>Mycosphaerellales</taxon>
        <taxon>Mycosphaerellaceae</taxon>
        <taxon>Cercospora</taxon>
    </lineage>
</organism>
<dbReference type="Pfam" id="PF01485">
    <property type="entry name" value="IBR"/>
    <property type="match status" value="1"/>
</dbReference>
<evidence type="ECO:0000256" key="1">
    <source>
        <dbReference type="ARBA" id="ARBA00022679"/>
    </source>
</evidence>
<keyword evidence="1" id="KW-0808">Transferase</keyword>
<keyword evidence="9" id="KW-1185">Reference proteome</keyword>
<dbReference type="AlphaFoldDB" id="A0A6A6FTY8"/>
<keyword evidence="5" id="KW-0833">Ubl conjugation pathway</keyword>
<dbReference type="InterPro" id="IPR002867">
    <property type="entry name" value="IBR_dom"/>
</dbReference>
<name>A0A6A6FTY8_9PEZI</name>
<dbReference type="Gene3D" id="1.20.120.1750">
    <property type="match status" value="1"/>
</dbReference>
<feature type="domain" description="RING-type" evidence="7">
    <location>
        <begin position="1"/>
        <end position="198"/>
    </location>
</feature>
<dbReference type="InterPro" id="IPR044066">
    <property type="entry name" value="TRIAD_supradom"/>
</dbReference>
<evidence type="ECO:0000259" key="7">
    <source>
        <dbReference type="PROSITE" id="PS51873"/>
    </source>
</evidence>
<evidence type="ECO:0000256" key="3">
    <source>
        <dbReference type="ARBA" id="ARBA00022737"/>
    </source>
</evidence>
<proteinExistence type="predicted"/>
<dbReference type="SUPFAM" id="SSF57850">
    <property type="entry name" value="RING/U-box"/>
    <property type="match status" value="2"/>
</dbReference>
<reference evidence="8" key="1">
    <citation type="journal article" date="2020" name="Stud. Mycol.">
        <title>101 Dothideomycetes genomes: a test case for predicting lifestyles and emergence of pathogens.</title>
        <authorList>
            <person name="Haridas S."/>
            <person name="Albert R."/>
            <person name="Binder M."/>
            <person name="Bloem J."/>
            <person name="Labutti K."/>
            <person name="Salamov A."/>
            <person name="Andreopoulos B."/>
            <person name="Baker S."/>
            <person name="Barry K."/>
            <person name="Bills G."/>
            <person name="Bluhm B."/>
            <person name="Cannon C."/>
            <person name="Castanera R."/>
            <person name="Culley D."/>
            <person name="Daum C."/>
            <person name="Ezra D."/>
            <person name="Gonzalez J."/>
            <person name="Henrissat B."/>
            <person name="Kuo A."/>
            <person name="Liang C."/>
            <person name="Lipzen A."/>
            <person name="Lutzoni F."/>
            <person name="Magnuson J."/>
            <person name="Mondo S."/>
            <person name="Nolan M."/>
            <person name="Ohm R."/>
            <person name="Pangilinan J."/>
            <person name="Park H.-J."/>
            <person name="Ramirez L."/>
            <person name="Alfaro M."/>
            <person name="Sun H."/>
            <person name="Tritt A."/>
            <person name="Yoshinaga Y."/>
            <person name="Zwiers L.-H."/>
            <person name="Turgeon B."/>
            <person name="Goodwin S."/>
            <person name="Spatafora J."/>
            <person name="Crous P."/>
            <person name="Grigoriev I."/>
        </authorList>
    </citation>
    <scope>NUCLEOTIDE SEQUENCE</scope>
    <source>
        <strain evidence="8">SCOH1-5</strain>
    </source>
</reference>
<accession>A0A6A6FTY8</accession>
<dbReference type="PROSITE" id="PS00518">
    <property type="entry name" value="ZF_RING_1"/>
    <property type="match status" value="1"/>
</dbReference>
<gene>
    <name evidence="8" type="ORF">CERZMDRAFT_92997</name>
</gene>
<keyword evidence="2" id="KW-0479">Metal-binding</keyword>
<evidence type="ECO:0000256" key="2">
    <source>
        <dbReference type="ARBA" id="ARBA00022723"/>
    </source>
</evidence>
<dbReference type="OrthoDB" id="1431934at2759"/>
<evidence type="ECO:0000313" key="9">
    <source>
        <dbReference type="Proteomes" id="UP000799539"/>
    </source>
</evidence>
<evidence type="ECO:0000313" key="8">
    <source>
        <dbReference type="EMBL" id="KAF2216927.1"/>
    </source>
</evidence>
<dbReference type="Proteomes" id="UP000799539">
    <property type="component" value="Unassembled WGS sequence"/>
</dbReference>